<evidence type="ECO:0000259" key="2">
    <source>
        <dbReference type="Pfam" id="PF20285"/>
    </source>
</evidence>
<dbReference type="AlphaFoldDB" id="A0A4Q0S9Y1"/>
<sequence length="187" mass="21555">MSFQVDQSGATAGGDVVGNNKYEQHFHPPAKPLGVVEQLLEKLQREMANDDHVRHTIEALAHFQKQKSHDGVVGLEAKLNEANRQDEYRDAIEKKEIFAKLLDRWSMYASAQEIFAYLLAKAEYEFTYVIHPQLPQITKVATNELVRDRIIDPIIQECGSKVFTLNHMTVMGMIYWLAEQCFVRWHP</sequence>
<accession>A0A4Q0S9Y1</accession>
<dbReference type="Pfam" id="PF20285">
    <property type="entry name" value="CTD9"/>
    <property type="match status" value="1"/>
</dbReference>
<reference evidence="3 4" key="1">
    <citation type="submission" date="2015-04" db="EMBL/GenBank/DDBJ databases">
        <title>Comparative genomics of rhizobia nodulating Arachis hypogaea in China.</title>
        <authorList>
            <person name="Li Y."/>
        </authorList>
    </citation>
    <scope>NUCLEOTIDE SEQUENCE [LARGE SCALE GENOMIC DNA]</scope>
    <source>
        <strain evidence="3 4">CCBAU 51787</strain>
    </source>
</reference>
<feature type="domain" description="ABC-three component systems C-terminal" evidence="2">
    <location>
        <begin position="74"/>
        <end position="185"/>
    </location>
</feature>
<dbReference type="RefSeq" id="WP_128946633.1">
    <property type="nucleotide sequence ID" value="NZ_LBJM01000078.1"/>
</dbReference>
<comment type="caution">
    <text evidence="3">The sequence shown here is derived from an EMBL/GenBank/DDBJ whole genome shotgun (WGS) entry which is preliminary data.</text>
</comment>
<feature type="region of interest" description="Disordered" evidence="1">
    <location>
        <begin position="1"/>
        <end position="23"/>
    </location>
</feature>
<organism evidence="3 4">
    <name type="scientific">Bradyrhizobium zhanjiangense</name>
    <dbReference type="NCBI Taxonomy" id="1325107"/>
    <lineage>
        <taxon>Bacteria</taxon>
        <taxon>Pseudomonadati</taxon>
        <taxon>Pseudomonadota</taxon>
        <taxon>Alphaproteobacteria</taxon>
        <taxon>Hyphomicrobiales</taxon>
        <taxon>Nitrobacteraceae</taxon>
        <taxon>Bradyrhizobium</taxon>
    </lineage>
</organism>
<dbReference type="InterPro" id="IPR046911">
    <property type="entry name" value="ABC-3C_CTD9"/>
</dbReference>
<dbReference type="EMBL" id="LBJM01000078">
    <property type="protein sequence ID" value="RXH34392.1"/>
    <property type="molecule type" value="Genomic_DNA"/>
</dbReference>
<protein>
    <recommendedName>
        <fullName evidence="2">ABC-three component systems C-terminal domain-containing protein</fullName>
    </recommendedName>
</protein>
<dbReference type="Proteomes" id="UP000290565">
    <property type="component" value="Unassembled WGS sequence"/>
</dbReference>
<proteinExistence type="predicted"/>
<evidence type="ECO:0000313" key="3">
    <source>
        <dbReference type="EMBL" id="RXH34392.1"/>
    </source>
</evidence>
<evidence type="ECO:0000313" key="4">
    <source>
        <dbReference type="Proteomes" id="UP000290565"/>
    </source>
</evidence>
<name>A0A4Q0S9Y1_9BRAD</name>
<feature type="compositionally biased region" description="Polar residues" evidence="1">
    <location>
        <begin position="1"/>
        <end position="10"/>
    </location>
</feature>
<gene>
    <name evidence="3" type="ORF">XH94_28035</name>
</gene>
<evidence type="ECO:0000256" key="1">
    <source>
        <dbReference type="SAM" id="MobiDB-lite"/>
    </source>
</evidence>